<comment type="subcellular location">
    <subcellularLocation>
        <location evidence="4">Cytoplasm</location>
    </subcellularLocation>
</comment>
<evidence type="ECO:0000256" key="12">
    <source>
        <dbReference type="ARBA" id="ARBA00022801"/>
    </source>
</evidence>
<keyword evidence="8" id="KW-0963">Cytoplasm</keyword>
<dbReference type="EC" id="3.1.26.4" evidence="6"/>
<gene>
    <name evidence="15" type="ORF">METZ01_LOCUS397453</name>
</gene>
<reference evidence="15" key="1">
    <citation type="submission" date="2018-05" db="EMBL/GenBank/DDBJ databases">
        <authorList>
            <person name="Lanie J.A."/>
            <person name="Ng W.-L."/>
            <person name="Kazmierczak K.M."/>
            <person name="Andrzejewski T.M."/>
            <person name="Davidsen T.M."/>
            <person name="Wayne K.J."/>
            <person name="Tettelin H."/>
            <person name="Glass J.I."/>
            <person name="Rusch D."/>
            <person name="Podicherti R."/>
            <person name="Tsui H.-C.T."/>
            <person name="Winkler M.E."/>
        </authorList>
    </citation>
    <scope>NUCLEOTIDE SEQUENCE</scope>
</reference>
<evidence type="ECO:0000256" key="8">
    <source>
        <dbReference type="ARBA" id="ARBA00022490"/>
    </source>
</evidence>
<dbReference type="PROSITE" id="PS51975">
    <property type="entry name" value="RNASE_H_2"/>
    <property type="match status" value="1"/>
</dbReference>
<dbReference type="Gene3D" id="3.30.420.10">
    <property type="entry name" value="Ribonuclease H-like superfamily/Ribonuclease H"/>
    <property type="match status" value="1"/>
</dbReference>
<evidence type="ECO:0000256" key="6">
    <source>
        <dbReference type="ARBA" id="ARBA00012180"/>
    </source>
</evidence>
<name>A0A382VDN3_9ZZZZ</name>
<dbReference type="NCBIfam" id="NF000595">
    <property type="entry name" value="PRK00015.1-3"/>
    <property type="match status" value="1"/>
</dbReference>
<dbReference type="GO" id="GO:0046872">
    <property type="term" value="F:metal ion binding"/>
    <property type="evidence" value="ECO:0007669"/>
    <property type="project" value="UniProtKB-KW"/>
</dbReference>
<dbReference type="GO" id="GO:0006298">
    <property type="term" value="P:mismatch repair"/>
    <property type="evidence" value="ECO:0007669"/>
    <property type="project" value="TreeGrafter"/>
</dbReference>
<dbReference type="SUPFAM" id="SSF53098">
    <property type="entry name" value="Ribonuclease H-like"/>
    <property type="match status" value="1"/>
</dbReference>
<dbReference type="GO" id="GO:0004523">
    <property type="term" value="F:RNA-DNA hybrid ribonuclease activity"/>
    <property type="evidence" value="ECO:0007669"/>
    <property type="project" value="UniProtKB-EC"/>
</dbReference>
<dbReference type="PANTHER" id="PTHR10954">
    <property type="entry name" value="RIBONUCLEASE H2 SUBUNIT A"/>
    <property type="match status" value="1"/>
</dbReference>
<dbReference type="CDD" id="cd07182">
    <property type="entry name" value="RNase_HII_bacteria_HII_like"/>
    <property type="match status" value="1"/>
</dbReference>
<dbReference type="InterPro" id="IPR001352">
    <property type="entry name" value="RNase_HII/HIII"/>
</dbReference>
<evidence type="ECO:0000256" key="1">
    <source>
        <dbReference type="ARBA" id="ARBA00000077"/>
    </source>
</evidence>
<keyword evidence="13" id="KW-0464">Manganese</keyword>
<dbReference type="GO" id="GO:0003723">
    <property type="term" value="F:RNA binding"/>
    <property type="evidence" value="ECO:0007669"/>
    <property type="project" value="InterPro"/>
</dbReference>
<dbReference type="InterPro" id="IPR022898">
    <property type="entry name" value="RNase_HII"/>
</dbReference>
<dbReference type="GO" id="GO:0032299">
    <property type="term" value="C:ribonuclease H2 complex"/>
    <property type="evidence" value="ECO:0007669"/>
    <property type="project" value="TreeGrafter"/>
</dbReference>
<dbReference type="InterPro" id="IPR036397">
    <property type="entry name" value="RNaseH_sf"/>
</dbReference>
<dbReference type="Pfam" id="PF01351">
    <property type="entry name" value="RNase_HII"/>
    <property type="match status" value="1"/>
</dbReference>
<comment type="cofactor">
    <cofactor evidence="3">
        <name>Mg(2+)</name>
        <dbReference type="ChEBI" id="CHEBI:18420"/>
    </cofactor>
</comment>
<feature type="non-terminal residue" evidence="15">
    <location>
        <position position="1"/>
    </location>
</feature>
<accession>A0A382VDN3</accession>
<keyword evidence="12" id="KW-0378">Hydrolase</keyword>
<dbReference type="EMBL" id="UINC01151161">
    <property type="protein sequence ID" value="SVD44599.1"/>
    <property type="molecule type" value="Genomic_DNA"/>
</dbReference>
<evidence type="ECO:0000256" key="9">
    <source>
        <dbReference type="ARBA" id="ARBA00022722"/>
    </source>
</evidence>
<dbReference type="AlphaFoldDB" id="A0A382VDN3"/>
<comment type="catalytic activity">
    <reaction evidence="1">
        <text>Endonucleolytic cleavage to 5'-phosphomonoester.</text>
        <dbReference type="EC" id="3.1.26.4"/>
    </reaction>
</comment>
<protein>
    <recommendedName>
        <fullName evidence="7">Ribonuclease HII</fullName>
        <ecNumber evidence="6">3.1.26.4</ecNumber>
    </recommendedName>
</protein>
<keyword evidence="10" id="KW-0479">Metal-binding</keyword>
<dbReference type="GO" id="GO:0043137">
    <property type="term" value="P:DNA replication, removal of RNA primer"/>
    <property type="evidence" value="ECO:0007669"/>
    <property type="project" value="TreeGrafter"/>
</dbReference>
<keyword evidence="9" id="KW-0540">Nuclease</keyword>
<evidence type="ECO:0000256" key="11">
    <source>
        <dbReference type="ARBA" id="ARBA00022759"/>
    </source>
</evidence>
<evidence type="ECO:0000259" key="14">
    <source>
        <dbReference type="PROSITE" id="PS51975"/>
    </source>
</evidence>
<evidence type="ECO:0000256" key="4">
    <source>
        <dbReference type="ARBA" id="ARBA00004496"/>
    </source>
</evidence>
<dbReference type="GO" id="GO:0005737">
    <property type="term" value="C:cytoplasm"/>
    <property type="evidence" value="ECO:0007669"/>
    <property type="project" value="UniProtKB-SubCell"/>
</dbReference>
<evidence type="ECO:0000256" key="5">
    <source>
        <dbReference type="ARBA" id="ARBA00007383"/>
    </source>
</evidence>
<proteinExistence type="inferred from homology"/>
<dbReference type="PANTHER" id="PTHR10954:SF18">
    <property type="entry name" value="RIBONUCLEASE HII"/>
    <property type="match status" value="1"/>
</dbReference>
<comment type="similarity">
    <text evidence="5">Belongs to the RNase HII family.</text>
</comment>
<evidence type="ECO:0000256" key="10">
    <source>
        <dbReference type="ARBA" id="ARBA00022723"/>
    </source>
</evidence>
<keyword evidence="11" id="KW-0255">Endonuclease</keyword>
<evidence type="ECO:0000256" key="13">
    <source>
        <dbReference type="ARBA" id="ARBA00023211"/>
    </source>
</evidence>
<comment type="cofactor">
    <cofactor evidence="2">
        <name>Mn(2+)</name>
        <dbReference type="ChEBI" id="CHEBI:29035"/>
    </cofactor>
</comment>
<evidence type="ECO:0000256" key="3">
    <source>
        <dbReference type="ARBA" id="ARBA00001946"/>
    </source>
</evidence>
<organism evidence="15">
    <name type="scientific">marine metagenome</name>
    <dbReference type="NCBI Taxonomy" id="408172"/>
    <lineage>
        <taxon>unclassified sequences</taxon>
        <taxon>metagenomes</taxon>
        <taxon>ecological metagenomes</taxon>
    </lineage>
</organism>
<feature type="domain" description="RNase H type-2" evidence="14">
    <location>
        <begin position="6"/>
        <end position="193"/>
    </location>
</feature>
<dbReference type="HAMAP" id="MF_00052_B">
    <property type="entry name" value="RNase_HII_B"/>
    <property type="match status" value="1"/>
</dbReference>
<sequence>NRTPMTLIVGVDEVGRGCLAGPVYAVAVVMGEEQTLAGLKDSKLLSIKKRNELFELIVSNCYEYSLGSQNNKEIDQLNILNASLKAMELAIDQLKSDFEKAYIDGPYLPKKLLGQQIKYKPIIGGDNIFPCISAASIIAKVSRDQYMNKLDNRYPDYGFKKNKGYPTKQHIEAIQELGPTPFHRLSFKSELYE</sequence>
<evidence type="ECO:0000256" key="7">
    <source>
        <dbReference type="ARBA" id="ARBA00019179"/>
    </source>
</evidence>
<evidence type="ECO:0000313" key="15">
    <source>
        <dbReference type="EMBL" id="SVD44599.1"/>
    </source>
</evidence>
<evidence type="ECO:0000256" key="2">
    <source>
        <dbReference type="ARBA" id="ARBA00001936"/>
    </source>
</evidence>
<dbReference type="InterPro" id="IPR012337">
    <property type="entry name" value="RNaseH-like_sf"/>
</dbReference>
<dbReference type="InterPro" id="IPR024567">
    <property type="entry name" value="RNase_HII/HIII_dom"/>
</dbReference>